<comment type="caution">
    <text evidence="1">The sequence shown here is derived from an EMBL/GenBank/DDBJ whole genome shotgun (WGS) entry which is preliminary data.</text>
</comment>
<protein>
    <submittedName>
        <fullName evidence="1">Uncharacterized protein</fullName>
    </submittedName>
</protein>
<name>A0A918JKS5_9ALTE</name>
<sequence>MEEKVQKNRFKGEYEVLDRYQSINNLAEALYSDNEINNKVAKDLIKIHHLRENIAYYLTDLLQWVRDEQILFVFATETLNDDISKNLGIDKISRTHENASLLPQSKKELSSLGYENLKKFLKSDYDSVEKILKIKNSSSVDVETLLK</sequence>
<evidence type="ECO:0000313" key="2">
    <source>
        <dbReference type="Proteomes" id="UP000631300"/>
    </source>
</evidence>
<evidence type="ECO:0000313" key="1">
    <source>
        <dbReference type="EMBL" id="GGW86969.1"/>
    </source>
</evidence>
<organism evidence="1 2">
    <name type="scientific">Alteromonas halophila</name>
    <dbReference type="NCBI Taxonomy" id="516698"/>
    <lineage>
        <taxon>Bacteria</taxon>
        <taxon>Pseudomonadati</taxon>
        <taxon>Pseudomonadota</taxon>
        <taxon>Gammaproteobacteria</taxon>
        <taxon>Alteromonadales</taxon>
        <taxon>Alteromonadaceae</taxon>
        <taxon>Alteromonas/Salinimonas group</taxon>
        <taxon>Alteromonas</taxon>
    </lineage>
</organism>
<reference evidence="1" key="2">
    <citation type="submission" date="2020-09" db="EMBL/GenBank/DDBJ databases">
        <authorList>
            <person name="Sun Q."/>
            <person name="Kim S."/>
        </authorList>
    </citation>
    <scope>NUCLEOTIDE SEQUENCE</scope>
    <source>
        <strain evidence="1">KCTC 22164</strain>
    </source>
</reference>
<dbReference type="EMBL" id="BMXP01000004">
    <property type="protein sequence ID" value="GGW86969.1"/>
    <property type="molecule type" value="Genomic_DNA"/>
</dbReference>
<keyword evidence="2" id="KW-1185">Reference proteome</keyword>
<dbReference type="Proteomes" id="UP000631300">
    <property type="component" value="Unassembled WGS sequence"/>
</dbReference>
<dbReference type="AlphaFoldDB" id="A0A918JKS5"/>
<proteinExistence type="predicted"/>
<accession>A0A918JKS5</accession>
<reference evidence="1" key="1">
    <citation type="journal article" date="2014" name="Int. J. Syst. Evol. Microbiol.">
        <title>Complete genome sequence of Corynebacterium casei LMG S-19264T (=DSM 44701T), isolated from a smear-ripened cheese.</title>
        <authorList>
            <consortium name="US DOE Joint Genome Institute (JGI-PGF)"/>
            <person name="Walter F."/>
            <person name="Albersmeier A."/>
            <person name="Kalinowski J."/>
            <person name="Ruckert C."/>
        </authorList>
    </citation>
    <scope>NUCLEOTIDE SEQUENCE</scope>
    <source>
        <strain evidence="1">KCTC 22164</strain>
    </source>
</reference>
<gene>
    <name evidence="1" type="ORF">GCM10007391_20950</name>
</gene>